<accession>B0CNF0</accession>
<dbReference type="OrthoDB" id="2423701at2759"/>
<dbReference type="GeneID" id="6068823"/>
<dbReference type="STRING" id="486041.B0CNF0"/>
<dbReference type="GO" id="GO:0060090">
    <property type="term" value="F:molecular adaptor activity"/>
    <property type="evidence" value="ECO:0007669"/>
    <property type="project" value="TreeGrafter"/>
</dbReference>
<dbReference type="GO" id="GO:0016020">
    <property type="term" value="C:membrane"/>
    <property type="evidence" value="ECO:0007669"/>
    <property type="project" value="TreeGrafter"/>
</dbReference>
<dbReference type="GO" id="GO:0072380">
    <property type="term" value="C:TRC complex"/>
    <property type="evidence" value="ECO:0007669"/>
    <property type="project" value="TreeGrafter"/>
</dbReference>
<name>B0CNF0_LACBS</name>
<dbReference type="InterPro" id="IPR019734">
    <property type="entry name" value="TPR_rpt"/>
</dbReference>
<evidence type="ECO:0000313" key="4">
    <source>
        <dbReference type="EMBL" id="EDR15294.1"/>
    </source>
</evidence>
<dbReference type="PANTHER" id="PTHR45831">
    <property type="entry name" value="LD24721P"/>
    <property type="match status" value="1"/>
</dbReference>
<protein>
    <submittedName>
        <fullName evidence="4">Predicted protein</fullName>
    </submittedName>
</protein>
<evidence type="ECO:0000313" key="5">
    <source>
        <dbReference type="Proteomes" id="UP000001194"/>
    </source>
</evidence>
<evidence type="ECO:0000256" key="2">
    <source>
        <dbReference type="ARBA" id="ARBA00022803"/>
    </source>
</evidence>
<keyword evidence="5" id="KW-1185">Reference proteome</keyword>
<dbReference type="InParanoid" id="B0CNF0"/>
<dbReference type="SUPFAM" id="SSF48452">
    <property type="entry name" value="TPR-like"/>
    <property type="match status" value="1"/>
</dbReference>
<dbReference type="KEGG" id="lbc:LACBIDRAFT_291776"/>
<dbReference type="InterPro" id="IPR011990">
    <property type="entry name" value="TPR-like_helical_dom_sf"/>
</dbReference>
<dbReference type="PROSITE" id="PS50005">
    <property type="entry name" value="TPR"/>
    <property type="match status" value="1"/>
</dbReference>
<dbReference type="Proteomes" id="UP000001194">
    <property type="component" value="Unassembled WGS sequence"/>
</dbReference>
<dbReference type="HOGENOM" id="CLU_037233_0_0_1"/>
<evidence type="ECO:0000256" key="1">
    <source>
        <dbReference type="ARBA" id="ARBA00022737"/>
    </source>
</evidence>
<dbReference type="EMBL" id="DS547091">
    <property type="protein sequence ID" value="EDR15294.1"/>
    <property type="molecule type" value="Genomic_DNA"/>
</dbReference>
<keyword evidence="1" id="KW-0677">Repeat</keyword>
<evidence type="ECO:0000256" key="3">
    <source>
        <dbReference type="PROSITE-ProRule" id="PRU00339"/>
    </source>
</evidence>
<dbReference type="InterPro" id="IPR047150">
    <property type="entry name" value="SGT"/>
</dbReference>
<reference evidence="4 5" key="1">
    <citation type="journal article" date="2008" name="Nature">
        <title>The genome of Laccaria bicolor provides insights into mycorrhizal symbiosis.</title>
        <authorList>
            <person name="Martin F."/>
            <person name="Aerts A."/>
            <person name="Ahren D."/>
            <person name="Brun A."/>
            <person name="Danchin E.G.J."/>
            <person name="Duchaussoy F."/>
            <person name="Gibon J."/>
            <person name="Kohler A."/>
            <person name="Lindquist E."/>
            <person name="Pereda V."/>
            <person name="Salamov A."/>
            <person name="Shapiro H.J."/>
            <person name="Wuyts J."/>
            <person name="Blaudez D."/>
            <person name="Buee M."/>
            <person name="Brokstein P."/>
            <person name="Canbaeck B."/>
            <person name="Cohen D."/>
            <person name="Courty P.E."/>
            <person name="Coutinho P.M."/>
            <person name="Delaruelle C."/>
            <person name="Detter J.C."/>
            <person name="Deveau A."/>
            <person name="DiFazio S."/>
            <person name="Duplessis S."/>
            <person name="Fraissinet-Tachet L."/>
            <person name="Lucic E."/>
            <person name="Frey-Klett P."/>
            <person name="Fourrey C."/>
            <person name="Feussner I."/>
            <person name="Gay G."/>
            <person name="Grimwood J."/>
            <person name="Hoegger P.J."/>
            <person name="Jain P."/>
            <person name="Kilaru S."/>
            <person name="Labbe J."/>
            <person name="Lin Y.C."/>
            <person name="Legue V."/>
            <person name="Le Tacon F."/>
            <person name="Marmeisse R."/>
            <person name="Melayah D."/>
            <person name="Montanini B."/>
            <person name="Muratet M."/>
            <person name="Nehls U."/>
            <person name="Niculita-Hirzel H."/>
            <person name="Oudot-Le Secq M.P."/>
            <person name="Peter M."/>
            <person name="Quesneville H."/>
            <person name="Rajashekar B."/>
            <person name="Reich M."/>
            <person name="Rouhier N."/>
            <person name="Schmutz J."/>
            <person name="Yin T."/>
            <person name="Chalot M."/>
            <person name="Henrissat B."/>
            <person name="Kuees U."/>
            <person name="Lucas S."/>
            <person name="Van de Peer Y."/>
            <person name="Podila G.K."/>
            <person name="Polle A."/>
            <person name="Pukkila P.J."/>
            <person name="Richardson P.M."/>
            <person name="Rouze P."/>
            <person name="Sanders I.R."/>
            <person name="Stajich J.E."/>
            <person name="Tunlid A."/>
            <person name="Tuskan G."/>
            <person name="Grigoriev I.V."/>
        </authorList>
    </citation>
    <scope>NUCLEOTIDE SEQUENCE [LARGE SCALE GENOMIC DNA]</scope>
    <source>
        <strain evidence="5">S238N-H82 / ATCC MYA-4686</strain>
    </source>
</reference>
<dbReference type="RefSeq" id="XP_001873502.1">
    <property type="nucleotide sequence ID" value="XM_001873467.1"/>
</dbReference>
<dbReference type="Gene3D" id="1.25.40.10">
    <property type="entry name" value="Tetratricopeptide repeat domain"/>
    <property type="match status" value="1"/>
</dbReference>
<sequence>MSTQDSNRDAAERLKVLGNKLHQNGEYLGAYVKYSEAIQKDPKNAVLYANRAASSLALKKLPSLTPNTRRPGQELELQHMCIDAWETALSCLPTEQDKLSAEEARLKAQFQEGLRKAQAAKEKPPQVFVIPSSGAKQLPWQRATAMQAKLIADHNVASSPSSYVAFLPFIHIPSLGVQQRGRNNEVDKVWCWGKWHVYMGRKTRHISNGILRDSRVFHMDCPDWTEKYNRQVVLEAQVFKAWVTAGPAELKKEAPDRVKKEGWQSARDALATTVRAWIIQAFIQNSFGRHTAGVEFFSRAVDVLEWGRRVWKDVPKDDRGAIFEVTFVRGVKRLYLSAMHQYLCQKVPNCSYTKEDLAELARDIIVDTDTNSRISPEPVDPGFVSSFYIYPKGEAFSMLGWYHMQTAFQSTVAEDQYLHYTKSATYYTDAAECFPEDDEHHCTFLKIALEAYTFRGTPVKQVLALCKRIRLAIPKMKAIWEVSSFSQGGGDKLLQQALDMEMKLQRNILEGQINPDSSVKLQR</sequence>
<gene>
    <name evidence="4" type="ORF">LACBIDRAFT_291776</name>
</gene>
<organism evidence="5">
    <name type="scientific">Laccaria bicolor (strain S238N-H82 / ATCC MYA-4686)</name>
    <name type="common">Bicoloured deceiver</name>
    <name type="synonym">Laccaria laccata var. bicolor</name>
    <dbReference type="NCBI Taxonomy" id="486041"/>
    <lineage>
        <taxon>Eukaryota</taxon>
        <taxon>Fungi</taxon>
        <taxon>Dikarya</taxon>
        <taxon>Basidiomycota</taxon>
        <taxon>Agaricomycotina</taxon>
        <taxon>Agaricomycetes</taxon>
        <taxon>Agaricomycetidae</taxon>
        <taxon>Agaricales</taxon>
        <taxon>Agaricineae</taxon>
        <taxon>Hydnangiaceae</taxon>
        <taxon>Laccaria</taxon>
    </lineage>
</organism>
<proteinExistence type="predicted"/>
<keyword evidence="2 3" id="KW-0802">TPR repeat</keyword>
<dbReference type="PANTHER" id="PTHR45831:SF2">
    <property type="entry name" value="LD24721P"/>
    <property type="match status" value="1"/>
</dbReference>
<dbReference type="AlphaFoldDB" id="B0CNF0"/>
<dbReference type="GO" id="GO:0006620">
    <property type="term" value="P:post-translational protein targeting to endoplasmic reticulum membrane"/>
    <property type="evidence" value="ECO:0007669"/>
    <property type="project" value="TreeGrafter"/>
</dbReference>
<feature type="repeat" description="TPR" evidence="3">
    <location>
        <begin position="11"/>
        <end position="44"/>
    </location>
</feature>